<name>A0A9X1LRY1_9MICO</name>
<dbReference type="NCBIfam" id="TIGR03696">
    <property type="entry name" value="Rhs_assc_core"/>
    <property type="match status" value="1"/>
</dbReference>
<sequence length="715" mass="73855">MLASWTYDTVKKGMITASSSYVGSVPGTPGAKYSNTVVSYDAGGNVTRSTVSIPSSAPAFGGTTYTTTAGYYPDSTLSVRNVPAIGGLPSEQILYSYDAWGRLGNVRGNGGILNSTIYSPTGQLAQFNRLNLGAEAYSSFGYDSVTGALLSIKDNAVFDGSGHYVADRVYTRDDAGNVTSSTISSVLPTVGTQKTCYSYDALRQLTQAWTPAAATACTVAPSQAGLTGIAPFWNEYGYDTQSGNRLSMTTRGPAGAAKSATLSYPAAGAVRPHAPTGVTGDPTLGAGGYGYDSAGNMTSRPGQTVTYNEIGKVATITAGAATQSNVYDASAMLLLRVNSIEGASLFLGDTVLTQAAGSSTVSGARTYAGAEGIPVAQRTAKTGTSGSTVSWLFTDLHGTVDTRTVASSGVTTRQYRDPFGVPIGGATGAWPDGSGFLSKPVTTSTGLTSIGARTYDPILGKFTSVDAVVASDNPQQNIGYGYSGNNPTTFSDPSGDCYNYKTDSLTLSTNCAGGKGVAKDDSETKRWRAANQAKNPVAAASSPTTPAAKPKSSPAKPDTDQSWVVAIGRKLTNAILPYTVITDELAKLDWYRTIANAPVSAVAGAYALANGGRCGVGPSMMLVCQVKQWNYGGGTTYGSTFITAGDLRKTIEDEQLMKHETAHSRQWAAQGAIPMAAGYGMSSGYSQLVTGTYGCANFYEWDAGLVGGGYGGCLN</sequence>
<dbReference type="EMBL" id="JAGTTN010000001">
    <property type="protein sequence ID" value="MCC2030820.1"/>
    <property type="molecule type" value="Genomic_DNA"/>
</dbReference>
<gene>
    <name evidence="2" type="ORF">KEC57_01330</name>
</gene>
<reference evidence="2" key="1">
    <citation type="submission" date="2021-04" db="EMBL/GenBank/DDBJ databases">
        <title>Microbacterium tenobrionis sp. nov. and Microbacterium allomyrinae sp. nov., isolated from larvae of Tenobrio molitor and Allomyrina dichotoma, respectively.</title>
        <authorList>
            <person name="Lee S.D."/>
        </authorList>
    </citation>
    <scope>NUCLEOTIDE SEQUENCE</scope>
    <source>
        <strain evidence="2">BWT-G7</strain>
    </source>
</reference>
<dbReference type="AlphaFoldDB" id="A0A9X1LRY1"/>
<evidence type="ECO:0008006" key="4">
    <source>
        <dbReference type="Google" id="ProtNLM"/>
    </source>
</evidence>
<organism evidence="2 3">
    <name type="scientific">Microbacterium allomyrinae</name>
    <dbReference type="NCBI Taxonomy" id="2830666"/>
    <lineage>
        <taxon>Bacteria</taxon>
        <taxon>Bacillati</taxon>
        <taxon>Actinomycetota</taxon>
        <taxon>Actinomycetes</taxon>
        <taxon>Micrococcales</taxon>
        <taxon>Microbacteriaceae</taxon>
        <taxon>Microbacterium</taxon>
    </lineage>
</organism>
<feature type="region of interest" description="Disordered" evidence="1">
    <location>
        <begin position="512"/>
        <end position="560"/>
    </location>
</feature>
<protein>
    <recommendedName>
        <fullName evidence="4">RHS repeat-associated core domain-containing protein</fullName>
    </recommendedName>
</protein>
<feature type="compositionally biased region" description="Basic and acidic residues" evidence="1">
    <location>
        <begin position="517"/>
        <end position="526"/>
    </location>
</feature>
<evidence type="ECO:0000313" key="3">
    <source>
        <dbReference type="Proteomes" id="UP001139354"/>
    </source>
</evidence>
<comment type="caution">
    <text evidence="2">The sequence shown here is derived from an EMBL/GenBank/DDBJ whole genome shotgun (WGS) entry which is preliminary data.</text>
</comment>
<feature type="compositionally biased region" description="Low complexity" evidence="1">
    <location>
        <begin position="529"/>
        <end position="556"/>
    </location>
</feature>
<keyword evidence="3" id="KW-1185">Reference proteome</keyword>
<dbReference type="Gene3D" id="2.180.10.10">
    <property type="entry name" value="RHS repeat-associated core"/>
    <property type="match status" value="1"/>
</dbReference>
<accession>A0A9X1LRY1</accession>
<evidence type="ECO:0000313" key="2">
    <source>
        <dbReference type="EMBL" id="MCC2030820.1"/>
    </source>
</evidence>
<dbReference type="InterPro" id="IPR022385">
    <property type="entry name" value="Rhs_assc_core"/>
</dbReference>
<proteinExistence type="predicted"/>
<dbReference type="Proteomes" id="UP001139354">
    <property type="component" value="Unassembled WGS sequence"/>
</dbReference>
<evidence type="ECO:0000256" key="1">
    <source>
        <dbReference type="SAM" id="MobiDB-lite"/>
    </source>
</evidence>